<feature type="domain" description="RNA polymerase Rpb1" evidence="6">
    <location>
        <begin position="74"/>
        <end position="137"/>
    </location>
</feature>
<dbReference type="GO" id="GO:0006351">
    <property type="term" value="P:DNA-templated transcription"/>
    <property type="evidence" value="ECO:0007669"/>
    <property type="project" value="InterPro"/>
</dbReference>
<evidence type="ECO:0000256" key="5">
    <source>
        <dbReference type="ARBA" id="ARBA00023163"/>
    </source>
</evidence>
<organism evidence="7 8">
    <name type="scientific">Suillus placidus</name>
    <dbReference type="NCBI Taxonomy" id="48579"/>
    <lineage>
        <taxon>Eukaryota</taxon>
        <taxon>Fungi</taxon>
        <taxon>Dikarya</taxon>
        <taxon>Basidiomycota</taxon>
        <taxon>Agaricomycotina</taxon>
        <taxon>Agaricomycetes</taxon>
        <taxon>Agaricomycetidae</taxon>
        <taxon>Boletales</taxon>
        <taxon>Suillineae</taxon>
        <taxon>Suillaceae</taxon>
        <taxon>Suillus</taxon>
    </lineage>
</organism>
<accession>A0A9P7A5W8</accession>
<dbReference type="GO" id="GO:0003677">
    <property type="term" value="F:DNA binding"/>
    <property type="evidence" value="ECO:0007669"/>
    <property type="project" value="InterPro"/>
</dbReference>
<proteinExistence type="predicted"/>
<dbReference type="EC" id="2.7.7.6" evidence="1"/>
<sequence>MDGGFGISNETCVVFCEKGPGATRDLFTGIQMVVNFWLFHNGFSIGIGHGLHSTKRISEKKQLVAEIIEEAYHDWLKALPGMTIRESFESKVEHELNCAHDDSGQYAQKNLKDDDNVKQMVTAGSKGSYINISQIPCLSMRVQNGGGEDGGCSSS</sequence>
<dbReference type="PANTHER" id="PTHR19376:SF37">
    <property type="entry name" value="DNA-DIRECTED RNA POLYMERASE II SUBUNIT RPB1"/>
    <property type="match status" value="1"/>
</dbReference>
<keyword evidence="4" id="KW-0548">Nucleotidyltransferase</keyword>
<keyword evidence="5" id="KW-0804">Transcription</keyword>
<dbReference type="AlphaFoldDB" id="A0A9P7A5W8"/>
<comment type="caution">
    <text evidence="7">The sequence shown here is derived from an EMBL/GenBank/DDBJ whole genome shotgun (WGS) entry which is preliminary data.</text>
</comment>
<evidence type="ECO:0000256" key="3">
    <source>
        <dbReference type="ARBA" id="ARBA00022679"/>
    </source>
</evidence>
<dbReference type="EMBL" id="JABBWD010000003">
    <property type="protein sequence ID" value="KAG1782300.1"/>
    <property type="molecule type" value="Genomic_DNA"/>
</dbReference>
<dbReference type="GO" id="GO:0003899">
    <property type="term" value="F:DNA-directed RNA polymerase activity"/>
    <property type="evidence" value="ECO:0007669"/>
    <property type="project" value="UniProtKB-EC"/>
</dbReference>
<evidence type="ECO:0000259" key="6">
    <source>
        <dbReference type="Pfam" id="PF05000"/>
    </source>
</evidence>
<dbReference type="Pfam" id="PF05000">
    <property type="entry name" value="RNA_pol_Rpb1_4"/>
    <property type="match status" value="1"/>
</dbReference>
<evidence type="ECO:0000313" key="7">
    <source>
        <dbReference type="EMBL" id="KAG1782300.1"/>
    </source>
</evidence>
<dbReference type="Proteomes" id="UP000714275">
    <property type="component" value="Unassembled WGS sequence"/>
</dbReference>
<dbReference type="OrthoDB" id="2657762at2759"/>
<keyword evidence="3" id="KW-0808">Transferase</keyword>
<evidence type="ECO:0000256" key="4">
    <source>
        <dbReference type="ARBA" id="ARBA00022695"/>
    </source>
</evidence>
<dbReference type="InterPro" id="IPR038120">
    <property type="entry name" value="Rpb1_funnel_sf"/>
</dbReference>
<evidence type="ECO:0000313" key="8">
    <source>
        <dbReference type="Proteomes" id="UP000714275"/>
    </source>
</evidence>
<dbReference type="SUPFAM" id="SSF64484">
    <property type="entry name" value="beta and beta-prime subunits of DNA dependent RNA-polymerase"/>
    <property type="match status" value="1"/>
</dbReference>
<reference evidence="7" key="1">
    <citation type="journal article" date="2020" name="New Phytol.">
        <title>Comparative genomics reveals dynamic genome evolution in host specialist ectomycorrhizal fungi.</title>
        <authorList>
            <person name="Lofgren L.A."/>
            <person name="Nguyen N.H."/>
            <person name="Vilgalys R."/>
            <person name="Ruytinx J."/>
            <person name="Liao H.L."/>
            <person name="Branco S."/>
            <person name="Kuo A."/>
            <person name="LaButti K."/>
            <person name="Lipzen A."/>
            <person name="Andreopoulos W."/>
            <person name="Pangilinan J."/>
            <person name="Riley R."/>
            <person name="Hundley H."/>
            <person name="Na H."/>
            <person name="Barry K."/>
            <person name="Grigoriev I.V."/>
            <person name="Stajich J.E."/>
            <person name="Kennedy P.G."/>
        </authorList>
    </citation>
    <scope>NUCLEOTIDE SEQUENCE</scope>
    <source>
        <strain evidence="7">DOB743</strain>
    </source>
</reference>
<evidence type="ECO:0000256" key="2">
    <source>
        <dbReference type="ARBA" id="ARBA00022478"/>
    </source>
</evidence>
<keyword evidence="2" id="KW-0240">DNA-directed RNA polymerase</keyword>
<dbReference type="InterPro" id="IPR007083">
    <property type="entry name" value="RNA_pol_Rpb1_4"/>
</dbReference>
<dbReference type="PANTHER" id="PTHR19376">
    <property type="entry name" value="DNA-DIRECTED RNA POLYMERASE"/>
    <property type="match status" value="1"/>
</dbReference>
<dbReference type="InterPro" id="IPR045867">
    <property type="entry name" value="DNA-dir_RpoC_beta_prime"/>
</dbReference>
<protein>
    <recommendedName>
        <fullName evidence="1">DNA-directed RNA polymerase</fullName>
        <ecNumber evidence="1">2.7.7.6</ecNumber>
    </recommendedName>
</protein>
<gene>
    <name evidence="7" type="ORF">EV702DRAFT_1041172</name>
</gene>
<evidence type="ECO:0000256" key="1">
    <source>
        <dbReference type="ARBA" id="ARBA00012418"/>
    </source>
</evidence>
<keyword evidence="8" id="KW-1185">Reference proteome</keyword>
<dbReference type="Gene3D" id="1.10.132.30">
    <property type="match status" value="1"/>
</dbReference>
<dbReference type="GO" id="GO:0005665">
    <property type="term" value="C:RNA polymerase II, core complex"/>
    <property type="evidence" value="ECO:0007669"/>
    <property type="project" value="TreeGrafter"/>
</dbReference>
<name>A0A9P7A5W8_9AGAM</name>